<keyword evidence="3" id="KW-1185">Reference proteome</keyword>
<dbReference type="Proteomes" id="UP000462152">
    <property type="component" value="Unassembled WGS sequence"/>
</dbReference>
<evidence type="ECO:0000313" key="3">
    <source>
        <dbReference type="Proteomes" id="UP000462152"/>
    </source>
</evidence>
<feature type="transmembrane region" description="Helical" evidence="1">
    <location>
        <begin position="79"/>
        <end position="96"/>
    </location>
</feature>
<evidence type="ECO:0008006" key="4">
    <source>
        <dbReference type="Google" id="ProtNLM"/>
    </source>
</evidence>
<dbReference type="AlphaFoldDB" id="A0A7K1LIV7"/>
<keyword evidence="1" id="KW-0812">Transmembrane</keyword>
<name>A0A7K1LIV7_9MICC</name>
<dbReference type="EMBL" id="WOGT01000004">
    <property type="protein sequence ID" value="MUN55131.1"/>
    <property type="molecule type" value="Genomic_DNA"/>
</dbReference>
<protein>
    <recommendedName>
        <fullName evidence="4">DoxX family membrane protein</fullName>
    </recommendedName>
</protein>
<proteinExistence type="predicted"/>
<evidence type="ECO:0000313" key="2">
    <source>
        <dbReference type="EMBL" id="MUN55131.1"/>
    </source>
</evidence>
<accession>A0A7K1LIV7</accession>
<sequence length="142" mass="14821">MAFSLSNLALRAIPGAFILNSGYGKLNLDEQTAGQLQSMAANAFPAVKDLDAETFGKALAYSEFVVGGALVLPVVPSRVAGLALGAFAGGLLTMYFKTDEMTEEDGIRPSQAGTAVAKDSWIAAIALALILQSKGKKKNKKK</sequence>
<gene>
    <name evidence="2" type="ORF">GMA10_07890</name>
</gene>
<comment type="caution">
    <text evidence="2">The sequence shown here is derived from an EMBL/GenBank/DDBJ whole genome shotgun (WGS) entry which is preliminary data.</text>
</comment>
<dbReference type="RefSeq" id="WP_129314619.1">
    <property type="nucleotide sequence ID" value="NZ_CP197643.1"/>
</dbReference>
<dbReference type="OrthoDB" id="3267263at2"/>
<reference evidence="2 3" key="1">
    <citation type="submission" date="2019-12" db="EMBL/GenBank/DDBJ databases">
        <authorList>
            <person name="Li J."/>
            <person name="Shi Y."/>
            <person name="Xu G."/>
            <person name="Xiao D."/>
            <person name="Ran X."/>
        </authorList>
    </citation>
    <scope>NUCLEOTIDE SEQUENCE [LARGE SCALE GENOMIC DNA]</scope>
    <source>
        <strain evidence="2 3">JCM 15915</strain>
    </source>
</reference>
<organism evidence="2 3">
    <name type="scientific">Rothia koreensis</name>
    <dbReference type="NCBI Taxonomy" id="592378"/>
    <lineage>
        <taxon>Bacteria</taxon>
        <taxon>Bacillati</taxon>
        <taxon>Actinomycetota</taxon>
        <taxon>Actinomycetes</taxon>
        <taxon>Micrococcales</taxon>
        <taxon>Micrococcaceae</taxon>
        <taxon>Rothia</taxon>
    </lineage>
</organism>
<keyword evidence="1" id="KW-1133">Transmembrane helix</keyword>
<keyword evidence="1" id="KW-0472">Membrane</keyword>
<evidence type="ECO:0000256" key="1">
    <source>
        <dbReference type="SAM" id="Phobius"/>
    </source>
</evidence>